<dbReference type="EMBL" id="CP014205">
    <property type="protein sequence ID" value="AUG97412.1"/>
    <property type="molecule type" value="Genomic_DNA"/>
</dbReference>
<proteinExistence type="predicted"/>
<evidence type="ECO:0000313" key="2">
    <source>
        <dbReference type="Proteomes" id="UP000075187"/>
    </source>
</evidence>
<keyword evidence="2" id="KW-1185">Reference proteome</keyword>
<name>A0ABM6QI87_9PSED</name>
<gene>
    <name evidence="1" type="ORF">AWU82_28425</name>
</gene>
<accession>A0ABM6QI87</accession>
<sequence>MRLAPTCYVREILHLPHWNDQNAALDVADFGLHVTELDLKLDELLRLGHPRQLAGVVSCVCRRRK</sequence>
<evidence type="ECO:0000313" key="1">
    <source>
        <dbReference type="EMBL" id="AUG97412.1"/>
    </source>
</evidence>
<protein>
    <submittedName>
        <fullName evidence="1">Uncharacterized protein</fullName>
    </submittedName>
</protein>
<organism evidence="1 2">
    <name type="scientific">Pseudomonas glycinae</name>
    <dbReference type="NCBI Taxonomy" id="1785145"/>
    <lineage>
        <taxon>Bacteria</taxon>
        <taxon>Pseudomonadati</taxon>
        <taxon>Pseudomonadota</taxon>
        <taxon>Gammaproteobacteria</taxon>
        <taxon>Pseudomonadales</taxon>
        <taxon>Pseudomonadaceae</taxon>
        <taxon>Pseudomonas</taxon>
    </lineage>
</organism>
<dbReference type="RefSeq" id="WP_190241559.1">
    <property type="nucleotide sequence ID" value="NZ_CP014205.2"/>
</dbReference>
<reference evidence="1" key="1">
    <citation type="submission" date="2017-12" db="EMBL/GenBank/DDBJ databases">
        <title>Pseudomonas sp. MS586 complete sequence.</title>
        <authorList>
            <person name="Lu S."/>
            <person name="Deng P."/>
        </authorList>
    </citation>
    <scope>NUCLEOTIDE SEQUENCE</scope>
    <source>
        <strain evidence="1">MS586</strain>
    </source>
</reference>
<dbReference type="Proteomes" id="UP000075187">
    <property type="component" value="Chromosome"/>
</dbReference>